<dbReference type="GeneID" id="8239924"/>
<keyword evidence="2" id="KW-0808">Transferase</keyword>
<keyword evidence="2" id="KW-0418">Kinase</keyword>
<evidence type="ECO:0000259" key="1">
    <source>
        <dbReference type="PROSITE" id="PS50011"/>
    </source>
</evidence>
<dbReference type="eggNOG" id="KOG1094">
    <property type="taxonomic scope" value="Eukaryota"/>
</dbReference>
<sequence length="168" mass="19493">IYMATQIASGMKYLESLNFVHRDLAARNCLVGTGYKIKITDIGMSRSLYSGDYYQIDGDLMLPIRWMSRESILLEKFTTKSDVWSFAVTLWEILTFAREQSYEEMCDEKVIENVGLLYQDSGKNVLLHQPKNCPKEIYDLMPVHVSILVNNTNQRMQARVFKRSTHHS</sequence>
<dbReference type="OrthoDB" id="6071166at2759"/>
<reference evidence="2" key="2">
    <citation type="submission" date="2007-04" db="EMBL/GenBank/DDBJ databases">
        <title>The genome of the human body louse.</title>
        <authorList>
            <consortium name="The Human Body Louse Genome Consortium"/>
            <person name="Kirkness E."/>
            <person name="Walenz B."/>
            <person name="Hass B."/>
            <person name="Bruggner R."/>
            <person name="Strausberg R."/>
        </authorList>
    </citation>
    <scope>NUCLEOTIDE SEQUENCE</scope>
    <source>
        <strain evidence="2">USDA</strain>
    </source>
</reference>
<dbReference type="GO" id="GO:0010976">
    <property type="term" value="P:positive regulation of neuron projection development"/>
    <property type="evidence" value="ECO:0007669"/>
    <property type="project" value="TreeGrafter"/>
</dbReference>
<reference evidence="3" key="3">
    <citation type="submission" date="2020-05" db="UniProtKB">
        <authorList>
            <consortium name="EnsemblMetazoa"/>
        </authorList>
    </citation>
    <scope>IDENTIFICATION</scope>
    <source>
        <strain evidence="3">USDA</strain>
    </source>
</reference>
<dbReference type="AlphaFoldDB" id="E0W4G2"/>
<dbReference type="RefSeq" id="XP_002433256.1">
    <property type="nucleotide sequence ID" value="XM_002433211.1"/>
</dbReference>
<dbReference type="CTD" id="8239924"/>
<dbReference type="GO" id="GO:0005886">
    <property type="term" value="C:plasma membrane"/>
    <property type="evidence" value="ECO:0007669"/>
    <property type="project" value="TreeGrafter"/>
</dbReference>
<dbReference type="InterPro" id="IPR000719">
    <property type="entry name" value="Prot_kinase_dom"/>
</dbReference>
<accession>E0W4G2</accession>
<dbReference type="OMA" id="MATSCII"/>
<dbReference type="EMBL" id="DS236034">
    <property type="protein sequence ID" value="EEB20518.1"/>
    <property type="molecule type" value="Genomic_DNA"/>
</dbReference>
<dbReference type="GO" id="GO:0051897">
    <property type="term" value="P:positive regulation of phosphatidylinositol 3-kinase/protein kinase B signal transduction"/>
    <property type="evidence" value="ECO:0007669"/>
    <property type="project" value="TreeGrafter"/>
</dbReference>
<name>E0W4G2_PEDHC</name>
<dbReference type="InterPro" id="IPR050122">
    <property type="entry name" value="RTK"/>
</dbReference>
<dbReference type="InterPro" id="IPR020635">
    <property type="entry name" value="Tyr_kinase_cat_dom"/>
</dbReference>
<dbReference type="PANTHER" id="PTHR24416">
    <property type="entry name" value="TYROSINE-PROTEIN KINASE RECEPTOR"/>
    <property type="match status" value="1"/>
</dbReference>
<dbReference type="EnsemblMetazoa" id="PHUM618770-RA">
    <property type="protein sequence ID" value="PHUM618770-PA"/>
    <property type="gene ID" value="PHUM618770"/>
</dbReference>
<evidence type="ECO:0000313" key="4">
    <source>
        <dbReference type="Proteomes" id="UP000009046"/>
    </source>
</evidence>
<dbReference type="KEGG" id="phu:Phum_PHUM618770"/>
<dbReference type="InterPro" id="IPR011009">
    <property type="entry name" value="Kinase-like_dom_sf"/>
</dbReference>
<dbReference type="Proteomes" id="UP000009046">
    <property type="component" value="Unassembled WGS sequence"/>
</dbReference>
<keyword evidence="4" id="KW-1185">Reference proteome</keyword>
<feature type="domain" description="Protein kinase" evidence="1">
    <location>
        <begin position="1"/>
        <end position="168"/>
    </location>
</feature>
<dbReference type="PANTHER" id="PTHR24416:SF580">
    <property type="entry name" value="DISCOIDIN DOMAIN RECEPTOR, ISOFORM F"/>
    <property type="match status" value="1"/>
</dbReference>
<dbReference type="PROSITE" id="PS50011">
    <property type="entry name" value="PROTEIN_KINASE_DOM"/>
    <property type="match status" value="1"/>
</dbReference>
<dbReference type="SUPFAM" id="SSF56112">
    <property type="entry name" value="Protein kinase-like (PK-like)"/>
    <property type="match status" value="1"/>
</dbReference>
<dbReference type="HOGENOM" id="CLU_000288_7_40_1"/>
<evidence type="ECO:0000313" key="2">
    <source>
        <dbReference type="EMBL" id="EEB20518.1"/>
    </source>
</evidence>
<organism>
    <name type="scientific">Pediculus humanus subsp. corporis</name>
    <name type="common">Body louse</name>
    <dbReference type="NCBI Taxonomy" id="121224"/>
    <lineage>
        <taxon>Eukaryota</taxon>
        <taxon>Metazoa</taxon>
        <taxon>Ecdysozoa</taxon>
        <taxon>Arthropoda</taxon>
        <taxon>Hexapoda</taxon>
        <taxon>Insecta</taxon>
        <taxon>Pterygota</taxon>
        <taxon>Neoptera</taxon>
        <taxon>Paraneoptera</taxon>
        <taxon>Psocodea</taxon>
        <taxon>Troctomorpha</taxon>
        <taxon>Phthiraptera</taxon>
        <taxon>Anoplura</taxon>
        <taxon>Pediculidae</taxon>
        <taxon>Pediculus</taxon>
    </lineage>
</organism>
<protein>
    <submittedName>
        <fullName evidence="2">Tyrosine-protein kinase receptor Tie-1, putative</fullName>
        <ecNumber evidence="2">2.7.10.1</ecNumber>
    </submittedName>
</protein>
<dbReference type="InterPro" id="IPR008266">
    <property type="entry name" value="Tyr_kinase_AS"/>
</dbReference>
<feature type="non-terminal residue" evidence="2">
    <location>
        <position position="1"/>
    </location>
</feature>
<dbReference type="GO" id="GO:0038062">
    <property type="term" value="F:protein tyrosine kinase collagen receptor activity"/>
    <property type="evidence" value="ECO:0007669"/>
    <property type="project" value="TreeGrafter"/>
</dbReference>
<dbReference type="EC" id="2.7.10.1" evidence="2"/>
<dbReference type="GO" id="GO:0005524">
    <property type="term" value="F:ATP binding"/>
    <property type="evidence" value="ECO:0007669"/>
    <property type="project" value="InterPro"/>
</dbReference>
<keyword evidence="2" id="KW-0675">Receptor</keyword>
<dbReference type="PROSITE" id="PS00109">
    <property type="entry name" value="PROTEIN_KINASE_TYR"/>
    <property type="match status" value="1"/>
</dbReference>
<reference evidence="2" key="1">
    <citation type="submission" date="2007-04" db="EMBL/GenBank/DDBJ databases">
        <title>Annotation of Pediculus humanus corporis strain USDA.</title>
        <authorList>
            <person name="Kirkness E."/>
            <person name="Hannick L."/>
            <person name="Hass B."/>
            <person name="Bruggner R."/>
            <person name="Lawson D."/>
            <person name="Bidwell S."/>
            <person name="Joardar V."/>
            <person name="Caler E."/>
            <person name="Walenz B."/>
            <person name="Inman J."/>
            <person name="Schobel S."/>
            <person name="Galinsky K."/>
            <person name="Amedeo P."/>
            <person name="Strausberg R."/>
        </authorList>
    </citation>
    <scope>NUCLEOTIDE SEQUENCE</scope>
    <source>
        <strain evidence="2">USDA</strain>
    </source>
</reference>
<dbReference type="SMART" id="SM00219">
    <property type="entry name" value="TyrKc"/>
    <property type="match status" value="1"/>
</dbReference>
<dbReference type="Gene3D" id="1.10.510.10">
    <property type="entry name" value="Transferase(Phosphotransferase) domain 1"/>
    <property type="match status" value="1"/>
</dbReference>
<dbReference type="VEuPathDB" id="VectorBase:PHUM618770"/>
<dbReference type="PRINTS" id="PR00109">
    <property type="entry name" value="TYRKINASE"/>
</dbReference>
<dbReference type="GO" id="GO:0005518">
    <property type="term" value="F:collagen binding"/>
    <property type="evidence" value="ECO:0007669"/>
    <property type="project" value="TreeGrafter"/>
</dbReference>
<dbReference type="InParanoid" id="E0W4G2"/>
<dbReference type="EMBL" id="AAZO01007706">
    <property type="status" value="NOT_ANNOTATED_CDS"/>
    <property type="molecule type" value="Genomic_DNA"/>
</dbReference>
<dbReference type="Pfam" id="PF07714">
    <property type="entry name" value="PK_Tyr_Ser-Thr"/>
    <property type="match status" value="1"/>
</dbReference>
<dbReference type="GO" id="GO:0043235">
    <property type="term" value="C:receptor complex"/>
    <property type="evidence" value="ECO:0007669"/>
    <property type="project" value="TreeGrafter"/>
</dbReference>
<proteinExistence type="predicted"/>
<evidence type="ECO:0000313" key="3">
    <source>
        <dbReference type="EnsemblMetazoa" id="PHUM618770-PA"/>
    </source>
</evidence>
<gene>
    <name evidence="3" type="primary">8239924</name>
    <name evidence="2" type="ORF">Phum_PHUM618770</name>
</gene>
<dbReference type="InterPro" id="IPR001245">
    <property type="entry name" value="Ser-Thr/Tyr_kinase_cat_dom"/>
</dbReference>